<dbReference type="PANTHER" id="PTHR43046">
    <property type="entry name" value="GDP-MANNOSE MANNOSYL HYDROLASE"/>
    <property type="match status" value="1"/>
</dbReference>
<dbReference type="AlphaFoldDB" id="A0A7K1S8R9"/>
<dbReference type="Gene3D" id="3.90.79.10">
    <property type="entry name" value="Nucleoside Triphosphate Pyrophosphohydrolase"/>
    <property type="match status" value="1"/>
</dbReference>
<accession>A0A7K1S8R9</accession>
<protein>
    <submittedName>
        <fullName evidence="5">NUDIX domain-containing protein</fullName>
    </submittedName>
</protein>
<organism evidence="5 6">
    <name type="scientific">Spirosoma arboris</name>
    <dbReference type="NCBI Taxonomy" id="2682092"/>
    <lineage>
        <taxon>Bacteria</taxon>
        <taxon>Pseudomonadati</taxon>
        <taxon>Bacteroidota</taxon>
        <taxon>Cytophagia</taxon>
        <taxon>Cytophagales</taxon>
        <taxon>Cytophagaceae</taxon>
        <taxon>Spirosoma</taxon>
    </lineage>
</organism>
<sequence length="179" mass="20349">MDLSDRSENQSGLDSASPVDSTREEVQKLYGNRLRLRVCGLYREGDRLLMVRHRGIGLTDTFWCPPGGGPQFSETAPKALIREFMEETGLEVEIGDMLFVNEFIQPPLHAMELFFAVRATGGSLRLGIDPEMSLNGQIIEEVRLMSFEEIKSYPPKEVHALFQYCDSLDDVFRLRGYLQ</sequence>
<gene>
    <name evidence="5" type="ORF">GO755_09220</name>
</gene>
<feature type="domain" description="Nudix hydrolase" evidence="4">
    <location>
        <begin position="32"/>
        <end position="178"/>
    </location>
</feature>
<dbReference type="EMBL" id="WPIN01000003">
    <property type="protein sequence ID" value="MVM30213.1"/>
    <property type="molecule type" value="Genomic_DNA"/>
</dbReference>
<keyword evidence="2" id="KW-0378">Hydrolase</keyword>
<evidence type="ECO:0000256" key="2">
    <source>
        <dbReference type="ARBA" id="ARBA00022801"/>
    </source>
</evidence>
<dbReference type="InterPro" id="IPR015797">
    <property type="entry name" value="NUDIX_hydrolase-like_dom_sf"/>
</dbReference>
<dbReference type="PROSITE" id="PS00893">
    <property type="entry name" value="NUDIX_BOX"/>
    <property type="match status" value="1"/>
</dbReference>
<proteinExistence type="predicted"/>
<evidence type="ECO:0000259" key="4">
    <source>
        <dbReference type="PROSITE" id="PS51462"/>
    </source>
</evidence>
<dbReference type="PANTHER" id="PTHR43046:SF16">
    <property type="entry name" value="ADP-RIBOSE PYROPHOSPHATASE YJHB-RELATED"/>
    <property type="match status" value="1"/>
</dbReference>
<dbReference type="InterPro" id="IPR020084">
    <property type="entry name" value="NUDIX_hydrolase_CS"/>
</dbReference>
<dbReference type="Proteomes" id="UP000436006">
    <property type="component" value="Unassembled WGS sequence"/>
</dbReference>
<comment type="cofactor">
    <cofactor evidence="1">
        <name>Mg(2+)</name>
        <dbReference type="ChEBI" id="CHEBI:18420"/>
    </cofactor>
</comment>
<dbReference type="CDD" id="cd18880">
    <property type="entry name" value="NUDIX_ADPRase"/>
    <property type="match status" value="1"/>
</dbReference>
<feature type="region of interest" description="Disordered" evidence="3">
    <location>
        <begin position="1"/>
        <end position="22"/>
    </location>
</feature>
<keyword evidence="6" id="KW-1185">Reference proteome</keyword>
<dbReference type="Pfam" id="PF00293">
    <property type="entry name" value="NUDIX"/>
    <property type="match status" value="1"/>
</dbReference>
<dbReference type="InterPro" id="IPR000086">
    <property type="entry name" value="NUDIX_hydrolase_dom"/>
</dbReference>
<name>A0A7K1S8R9_9BACT</name>
<reference evidence="5 6" key="1">
    <citation type="submission" date="2019-12" db="EMBL/GenBank/DDBJ databases">
        <title>Spirosoma sp. HMF4905 genome sequencing and assembly.</title>
        <authorList>
            <person name="Kang H."/>
            <person name="Cha I."/>
            <person name="Kim H."/>
            <person name="Joh K."/>
        </authorList>
    </citation>
    <scope>NUCLEOTIDE SEQUENCE [LARGE SCALE GENOMIC DNA]</scope>
    <source>
        <strain evidence="5 6">HMF4905</strain>
    </source>
</reference>
<dbReference type="PROSITE" id="PS51462">
    <property type="entry name" value="NUDIX"/>
    <property type="match status" value="1"/>
</dbReference>
<evidence type="ECO:0000256" key="1">
    <source>
        <dbReference type="ARBA" id="ARBA00001946"/>
    </source>
</evidence>
<evidence type="ECO:0000313" key="6">
    <source>
        <dbReference type="Proteomes" id="UP000436006"/>
    </source>
</evidence>
<dbReference type="SUPFAM" id="SSF55811">
    <property type="entry name" value="Nudix"/>
    <property type="match status" value="1"/>
</dbReference>
<evidence type="ECO:0000313" key="5">
    <source>
        <dbReference type="EMBL" id="MVM30213.1"/>
    </source>
</evidence>
<dbReference type="GO" id="GO:0016787">
    <property type="term" value="F:hydrolase activity"/>
    <property type="evidence" value="ECO:0007669"/>
    <property type="project" value="UniProtKB-KW"/>
</dbReference>
<evidence type="ECO:0000256" key="3">
    <source>
        <dbReference type="SAM" id="MobiDB-lite"/>
    </source>
</evidence>
<feature type="compositionally biased region" description="Polar residues" evidence="3">
    <location>
        <begin position="9"/>
        <end position="20"/>
    </location>
</feature>
<comment type="caution">
    <text evidence="5">The sequence shown here is derived from an EMBL/GenBank/DDBJ whole genome shotgun (WGS) entry which is preliminary data.</text>
</comment>